<evidence type="ECO:0000313" key="2">
    <source>
        <dbReference type="Proteomes" id="UP000265663"/>
    </source>
</evidence>
<evidence type="ECO:0000313" key="1">
    <source>
        <dbReference type="EMBL" id="RMZ70746.1"/>
    </source>
</evidence>
<sequence>MVLAPIERLPLELLQPIFIAADHNIALVDASSHIAARLSLPYIYFSTCNYFLTEVRGTRAKQSAAQTRIFASKWLTWTFFKSWILRRFGSSGCLCDRTVDEGCFDAQWPPDFEDATTMVFSRSHLPRLAFVKGRIPRKLLLGPWTQEKVEFLQFVLWITSMSVDWENAETAKAAIDGRRQAMLDGYLPAVELFNHNRRLGKAASLETLLFAVLEAGCDRSIVYDTLLTARMWNPPRYSEELHEWCDTQALHGNPKGEWLRKKLDEWLVGDYLNPNTGNYMGGPDDQLWIHNLQWNKVRKASELCVPDNLCGNSNCRSGFAEYDIQD</sequence>
<accession>A0A3M7M895</accession>
<name>A0A3M7M895_9PLEO</name>
<gene>
    <name evidence="1" type="ORF">GMOD_00000879</name>
</gene>
<organism evidence="1 2">
    <name type="scientific">Pyrenophora seminiperda CCB06</name>
    <dbReference type="NCBI Taxonomy" id="1302712"/>
    <lineage>
        <taxon>Eukaryota</taxon>
        <taxon>Fungi</taxon>
        <taxon>Dikarya</taxon>
        <taxon>Ascomycota</taxon>
        <taxon>Pezizomycotina</taxon>
        <taxon>Dothideomycetes</taxon>
        <taxon>Pleosporomycetidae</taxon>
        <taxon>Pleosporales</taxon>
        <taxon>Pleosporineae</taxon>
        <taxon>Pleosporaceae</taxon>
        <taxon>Pyrenophora</taxon>
    </lineage>
</organism>
<keyword evidence="2" id="KW-1185">Reference proteome</keyword>
<dbReference type="OrthoDB" id="4167490at2759"/>
<dbReference type="AlphaFoldDB" id="A0A3M7M895"/>
<dbReference type="EMBL" id="KE747824">
    <property type="protein sequence ID" value="RMZ70746.1"/>
    <property type="molecule type" value="Genomic_DNA"/>
</dbReference>
<reference evidence="1 2" key="1">
    <citation type="journal article" date="2014" name="PLoS ONE">
        <title>De novo Genome Assembly of the Fungal Plant Pathogen Pyrenophora semeniperda.</title>
        <authorList>
            <person name="Soliai M.M."/>
            <person name="Meyer S.E."/>
            <person name="Udall J.A."/>
            <person name="Elzinga D.E."/>
            <person name="Hermansen R.A."/>
            <person name="Bodily P.M."/>
            <person name="Hart A.A."/>
            <person name="Coleman C.E."/>
        </authorList>
    </citation>
    <scope>NUCLEOTIDE SEQUENCE [LARGE SCALE GENOMIC DNA]</scope>
    <source>
        <strain evidence="1 2">CCB06</strain>
        <tissue evidence="1">Mycelium</tissue>
    </source>
</reference>
<protein>
    <submittedName>
        <fullName evidence="1">Uncharacterized protein</fullName>
    </submittedName>
</protein>
<dbReference type="Proteomes" id="UP000265663">
    <property type="component" value="Unassembled WGS sequence"/>
</dbReference>
<proteinExistence type="predicted"/>